<gene>
    <name evidence="8" type="ORF">EV188_102713</name>
</gene>
<evidence type="ECO:0000256" key="2">
    <source>
        <dbReference type="ARBA" id="ARBA00022475"/>
    </source>
</evidence>
<comment type="subcellular location">
    <subcellularLocation>
        <location evidence="1">Cell membrane</location>
    </subcellularLocation>
</comment>
<dbReference type="InterPro" id="IPR025937">
    <property type="entry name" value="PDGLE_dom"/>
</dbReference>
<dbReference type="Proteomes" id="UP000295705">
    <property type="component" value="Unassembled WGS sequence"/>
</dbReference>
<evidence type="ECO:0000256" key="4">
    <source>
        <dbReference type="ARBA" id="ARBA00022989"/>
    </source>
</evidence>
<evidence type="ECO:0000313" key="8">
    <source>
        <dbReference type="EMBL" id="TDQ63056.1"/>
    </source>
</evidence>
<dbReference type="OrthoDB" id="4843785at2"/>
<protein>
    <submittedName>
        <fullName evidence="8">Cobalt/nickel transport protein</fullName>
    </submittedName>
</protein>
<keyword evidence="5 6" id="KW-0472">Membrane</keyword>
<keyword evidence="9" id="KW-1185">Reference proteome</keyword>
<evidence type="ECO:0000313" key="9">
    <source>
        <dbReference type="Proteomes" id="UP000295705"/>
    </source>
</evidence>
<accession>A0A4R6VJN7</accession>
<dbReference type="AlphaFoldDB" id="A0A4R6VJN7"/>
<evidence type="ECO:0000256" key="6">
    <source>
        <dbReference type="SAM" id="Phobius"/>
    </source>
</evidence>
<evidence type="ECO:0000256" key="3">
    <source>
        <dbReference type="ARBA" id="ARBA00022692"/>
    </source>
</evidence>
<dbReference type="NCBIfam" id="NF033846">
    <property type="entry name" value="Rumino_NPXTG"/>
    <property type="match status" value="1"/>
</dbReference>
<dbReference type="CDD" id="cd12087">
    <property type="entry name" value="TM_EGFR-like"/>
    <property type="match status" value="1"/>
</dbReference>
<dbReference type="Pfam" id="PF13190">
    <property type="entry name" value="PDGLE"/>
    <property type="match status" value="1"/>
</dbReference>
<reference evidence="8 9" key="1">
    <citation type="submission" date="2019-03" db="EMBL/GenBank/DDBJ databases">
        <title>Genomic Encyclopedia of Type Strains, Phase IV (KMG-IV): sequencing the most valuable type-strain genomes for metagenomic binning, comparative biology and taxonomic classification.</title>
        <authorList>
            <person name="Goeker M."/>
        </authorList>
    </citation>
    <scope>NUCLEOTIDE SEQUENCE [LARGE SCALE GENOMIC DNA]</scope>
    <source>
        <strain evidence="8 9">DSM 45775</strain>
    </source>
</reference>
<comment type="caution">
    <text evidence="8">The sequence shown here is derived from an EMBL/GenBank/DDBJ whole genome shotgun (WGS) entry which is preliminary data.</text>
</comment>
<feature type="transmembrane region" description="Helical" evidence="6">
    <location>
        <begin position="83"/>
        <end position="104"/>
    </location>
</feature>
<dbReference type="GO" id="GO:0005886">
    <property type="term" value="C:plasma membrane"/>
    <property type="evidence" value="ECO:0007669"/>
    <property type="project" value="UniProtKB-SubCell"/>
</dbReference>
<sequence>MKKLPIAFYAGFLVVALLLAGVVSYAASSSPDGLDAVTRTGCQLDESGEPAGGECIAQNAGEHATANSPLADYTVGGSEGSTGVAGVIGVLATLVIAGGLFWLLRRRSSRDETPSRVE</sequence>
<name>A0A4R6VJN7_9PSEU</name>
<keyword evidence="3 6" id="KW-0812">Transmembrane</keyword>
<keyword evidence="2" id="KW-1003">Cell membrane</keyword>
<dbReference type="RefSeq" id="WP_133826033.1">
    <property type="nucleotide sequence ID" value="NZ_BAABHR010000053.1"/>
</dbReference>
<dbReference type="EMBL" id="SNYO01000002">
    <property type="protein sequence ID" value="TDQ63056.1"/>
    <property type="molecule type" value="Genomic_DNA"/>
</dbReference>
<evidence type="ECO:0000256" key="1">
    <source>
        <dbReference type="ARBA" id="ARBA00004236"/>
    </source>
</evidence>
<feature type="domain" description="PDGLE" evidence="7">
    <location>
        <begin position="8"/>
        <end position="106"/>
    </location>
</feature>
<proteinExistence type="predicted"/>
<organism evidence="8 9">
    <name type="scientific">Actinomycetospora succinea</name>
    <dbReference type="NCBI Taxonomy" id="663603"/>
    <lineage>
        <taxon>Bacteria</taxon>
        <taxon>Bacillati</taxon>
        <taxon>Actinomycetota</taxon>
        <taxon>Actinomycetes</taxon>
        <taxon>Pseudonocardiales</taxon>
        <taxon>Pseudonocardiaceae</taxon>
        <taxon>Actinomycetospora</taxon>
    </lineage>
</organism>
<keyword evidence="4 6" id="KW-1133">Transmembrane helix</keyword>
<evidence type="ECO:0000256" key="5">
    <source>
        <dbReference type="ARBA" id="ARBA00023136"/>
    </source>
</evidence>
<evidence type="ECO:0000259" key="7">
    <source>
        <dbReference type="Pfam" id="PF13190"/>
    </source>
</evidence>